<evidence type="ECO:0000256" key="9">
    <source>
        <dbReference type="PROSITE-ProRule" id="PRU01240"/>
    </source>
</evidence>
<evidence type="ECO:0000256" key="4">
    <source>
        <dbReference type="ARBA" id="ARBA00022729"/>
    </source>
</evidence>
<dbReference type="InterPro" id="IPR037045">
    <property type="entry name" value="S8pro/Inhibitor_I9_sf"/>
</dbReference>
<feature type="active site" description="Charge relay system" evidence="8 9">
    <location>
        <position position="225"/>
    </location>
</feature>
<feature type="active site" description="Charge relay system" evidence="8 9">
    <location>
        <position position="566"/>
    </location>
</feature>
<feature type="active site" description="Charge relay system" evidence="8 9">
    <location>
        <position position="167"/>
    </location>
</feature>
<keyword evidence="7" id="KW-0325">Glycoprotein</keyword>
<evidence type="ECO:0000256" key="6">
    <source>
        <dbReference type="ARBA" id="ARBA00022825"/>
    </source>
</evidence>
<gene>
    <name evidence="15" type="ORF">CEURO_LOCUS21460</name>
</gene>
<dbReference type="Pfam" id="PF00082">
    <property type="entry name" value="Peptidase_S8"/>
    <property type="match status" value="1"/>
</dbReference>
<dbReference type="InterPro" id="IPR003137">
    <property type="entry name" value="PA_domain"/>
</dbReference>
<name>A0A9P1EMZ8_CUSEU</name>
<dbReference type="PROSITE" id="PS00136">
    <property type="entry name" value="SUBTILASE_ASP"/>
    <property type="match status" value="1"/>
</dbReference>
<evidence type="ECO:0000259" key="14">
    <source>
        <dbReference type="Pfam" id="PF17766"/>
    </source>
</evidence>
<sequence length="797" mass="83727">MAYWYNLSFLCVVVSLVLGGFHHSAAGSGNAQNQIRGDGEDIYIVHVRPFPAAAANGRRFSTLYHYHQSFVLDLVSSTAATGAESPPSPVILHSYRHVISGFAAKLTPEMVREMSRKEGFISAKPQKVYHLHTTHSPEFLGLVRQGGGGFWQKLGNYGKGVIIGVIDTGITPAHPSFSDEGMPSPPPNWKGKCELTGTAAAACNKKLIGARNYVVNESSVDENGHGTHTASTAAGSFVKNASLLGNAKGTASGMAPYAHVAMYKVCSRAGCGDHAILAGIDDAVDDGVDVLSISLGSIGPSQPFYDEVIDAAAFAAMRKGIFVSSSAGNSGPGPNTLSNESPWLLTVGASTMDRRIKATLVLGNNVKLDGESAAQFGGVLPTGASLSIVYPGDASSSKTNATAAAFCVSLNGTDVRGKVVVCDRGGGVGRVDKGKIVKAAGGAAMVLVNDKPNAYSLLADAHVLPATELSYNDGLKVKAYINSTSSPTATIAFKGTIIGEKDAPAVASFSSRGPNIASPGILKPDIIGPGVNILAAWPDSVIDENEIRATNGSSKTPKFNMISGTSMSCPHLSGIAALLKSAHPTWSPAAIKSAIMTTAYQDNLNRSMIADETLNPADIFATGAGHVDPGRAINPGLVYDLQPNDYIPYLCGLNYTDNQVQVIVNMNVSCSHFSRIPEAQLNYPSFAIQLGKTKSLTYSRTVTNVGEANSEYTAKITAIRGVDVLVKPQTLVFREVNQKLSYNITFSQTSKGFNNENQVQGAISWISKKNIVRSPIVVSLLGLTSMVNEDVGALEVE</sequence>
<evidence type="ECO:0000256" key="3">
    <source>
        <dbReference type="ARBA" id="ARBA00022670"/>
    </source>
</evidence>
<comment type="subcellular location">
    <subcellularLocation>
        <location evidence="1">Secreted</location>
    </subcellularLocation>
</comment>
<dbReference type="InterPro" id="IPR041469">
    <property type="entry name" value="Subtilisin-like_FN3"/>
</dbReference>
<keyword evidence="16" id="KW-1185">Reference proteome</keyword>
<dbReference type="SUPFAM" id="SSF52743">
    <property type="entry name" value="Subtilisin-like"/>
    <property type="match status" value="1"/>
</dbReference>
<dbReference type="PRINTS" id="PR00723">
    <property type="entry name" value="SUBTILISIN"/>
</dbReference>
<dbReference type="PANTHER" id="PTHR10795">
    <property type="entry name" value="PROPROTEIN CONVERTASE SUBTILISIN/KEXIN"/>
    <property type="match status" value="1"/>
</dbReference>
<dbReference type="Gene3D" id="2.60.40.2310">
    <property type="match status" value="1"/>
</dbReference>
<dbReference type="InterPro" id="IPR010259">
    <property type="entry name" value="S8pro/Inhibitor_I9"/>
</dbReference>
<keyword evidence="6 9" id="KW-0720">Serine protease</keyword>
<dbReference type="EMBL" id="CAMAPE010000073">
    <property type="protein sequence ID" value="CAH9117225.1"/>
    <property type="molecule type" value="Genomic_DNA"/>
</dbReference>
<protein>
    <submittedName>
        <fullName evidence="15">Uncharacterized protein</fullName>
    </submittedName>
</protein>
<dbReference type="InterPro" id="IPR023827">
    <property type="entry name" value="Peptidase_S8_Asp-AS"/>
</dbReference>
<dbReference type="Pfam" id="PF05922">
    <property type="entry name" value="Inhibitor_I9"/>
    <property type="match status" value="1"/>
</dbReference>
<dbReference type="Gene3D" id="3.40.50.200">
    <property type="entry name" value="Peptidase S8/S53 domain"/>
    <property type="match status" value="1"/>
</dbReference>
<dbReference type="OrthoDB" id="206201at2759"/>
<accession>A0A9P1EMZ8</accession>
<dbReference type="GO" id="GO:0006508">
    <property type="term" value="P:proteolysis"/>
    <property type="evidence" value="ECO:0007669"/>
    <property type="project" value="UniProtKB-KW"/>
</dbReference>
<dbReference type="GO" id="GO:0005576">
    <property type="term" value="C:extracellular region"/>
    <property type="evidence" value="ECO:0007669"/>
    <property type="project" value="UniProtKB-SubCell"/>
</dbReference>
<dbReference type="Pfam" id="PF02225">
    <property type="entry name" value="PA"/>
    <property type="match status" value="1"/>
</dbReference>
<evidence type="ECO:0000313" key="16">
    <source>
        <dbReference type="Proteomes" id="UP001152484"/>
    </source>
</evidence>
<evidence type="ECO:0000313" key="15">
    <source>
        <dbReference type="EMBL" id="CAH9117225.1"/>
    </source>
</evidence>
<dbReference type="FunFam" id="3.50.30.30:FF:000005">
    <property type="entry name" value="subtilisin-like protease SBT1.5"/>
    <property type="match status" value="1"/>
</dbReference>
<comment type="similarity">
    <text evidence="2 9">Belongs to the peptidase S8 family.</text>
</comment>
<feature type="signal peptide" evidence="10">
    <location>
        <begin position="1"/>
        <end position="19"/>
    </location>
</feature>
<dbReference type="InterPro" id="IPR000209">
    <property type="entry name" value="Peptidase_S8/S53_dom"/>
</dbReference>
<reference evidence="15" key="1">
    <citation type="submission" date="2022-07" db="EMBL/GenBank/DDBJ databases">
        <authorList>
            <person name="Macas J."/>
            <person name="Novak P."/>
            <person name="Neumann P."/>
        </authorList>
    </citation>
    <scope>NUCLEOTIDE SEQUENCE</scope>
</reference>
<dbReference type="CDD" id="cd02120">
    <property type="entry name" value="PA_subtilisin_like"/>
    <property type="match status" value="1"/>
</dbReference>
<dbReference type="CDD" id="cd04852">
    <property type="entry name" value="Peptidases_S8_3"/>
    <property type="match status" value="1"/>
</dbReference>
<evidence type="ECO:0000259" key="12">
    <source>
        <dbReference type="Pfam" id="PF02225"/>
    </source>
</evidence>
<keyword evidence="3 9" id="KW-0645">Protease</keyword>
<dbReference type="PROSITE" id="PS51892">
    <property type="entry name" value="SUBTILASE"/>
    <property type="match status" value="1"/>
</dbReference>
<dbReference type="Gene3D" id="3.30.70.80">
    <property type="entry name" value="Peptidase S8 propeptide/proteinase inhibitor I9"/>
    <property type="match status" value="1"/>
</dbReference>
<evidence type="ECO:0000256" key="1">
    <source>
        <dbReference type="ARBA" id="ARBA00004613"/>
    </source>
</evidence>
<dbReference type="InterPro" id="IPR036852">
    <property type="entry name" value="Peptidase_S8/S53_dom_sf"/>
</dbReference>
<feature type="domain" description="Inhibitor I9" evidence="13">
    <location>
        <begin position="43"/>
        <end position="132"/>
    </location>
</feature>
<evidence type="ECO:0000259" key="13">
    <source>
        <dbReference type="Pfam" id="PF05922"/>
    </source>
</evidence>
<feature type="domain" description="Peptidase S8/S53" evidence="11">
    <location>
        <begin position="158"/>
        <end position="602"/>
    </location>
</feature>
<dbReference type="GO" id="GO:0004252">
    <property type="term" value="F:serine-type endopeptidase activity"/>
    <property type="evidence" value="ECO:0007669"/>
    <property type="project" value="UniProtKB-UniRule"/>
</dbReference>
<evidence type="ECO:0000256" key="8">
    <source>
        <dbReference type="PIRSR" id="PIRSR615500-1"/>
    </source>
</evidence>
<evidence type="ECO:0000256" key="10">
    <source>
        <dbReference type="SAM" id="SignalP"/>
    </source>
</evidence>
<dbReference type="AlphaFoldDB" id="A0A9P1EMZ8"/>
<evidence type="ECO:0000256" key="7">
    <source>
        <dbReference type="ARBA" id="ARBA00023180"/>
    </source>
</evidence>
<feature type="domain" description="Subtilisin-like protease fibronectin type-III" evidence="14">
    <location>
        <begin position="680"/>
        <end position="778"/>
    </location>
</feature>
<keyword evidence="5 9" id="KW-0378">Hydrolase</keyword>
<evidence type="ECO:0000256" key="5">
    <source>
        <dbReference type="ARBA" id="ARBA00022801"/>
    </source>
</evidence>
<evidence type="ECO:0000259" key="11">
    <source>
        <dbReference type="Pfam" id="PF00082"/>
    </source>
</evidence>
<feature type="chain" id="PRO_5040346293" evidence="10">
    <location>
        <begin position="20"/>
        <end position="797"/>
    </location>
</feature>
<proteinExistence type="inferred from homology"/>
<evidence type="ECO:0000256" key="2">
    <source>
        <dbReference type="ARBA" id="ARBA00011073"/>
    </source>
</evidence>
<feature type="domain" description="PA" evidence="12">
    <location>
        <begin position="388"/>
        <end position="476"/>
    </location>
</feature>
<organism evidence="15 16">
    <name type="scientific">Cuscuta europaea</name>
    <name type="common">European dodder</name>
    <dbReference type="NCBI Taxonomy" id="41803"/>
    <lineage>
        <taxon>Eukaryota</taxon>
        <taxon>Viridiplantae</taxon>
        <taxon>Streptophyta</taxon>
        <taxon>Embryophyta</taxon>
        <taxon>Tracheophyta</taxon>
        <taxon>Spermatophyta</taxon>
        <taxon>Magnoliopsida</taxon>
        <taxon>eudicotyledons</taxon>
        <taxon>Gunneridae</taxon>
        <taxon>Pentapetalae</taxon>
        <taxon>asterids</taxon>
        <taxon>lamiids</taxon>
        <taxon>Solanales</taxon>
        <taxon>Convolvulaceae</taxon>
        <taxon>Cuscuteae</taxon>
        <taxon>Cuscuta</taxon>
        <taxon>Cuscuta subgen. Cuscuta</taxon>
    </lineage>
</organism>
<dbReference type="InterPro" id="IPR045051">
    <property type="entry name" value="SBT"/>
</dbReference>
<keyword evidence="4 10" id="KW-0732">Signal</keyword>
<dbReference type="Proteomes" id="UP001152484">
    <property type="component" value="Unassembled WGS sequence"/>
</dbReference>
<dbReference type="InterPro" id="IPR034197">
    <property type="entry name" value="Peptidases_S8_3"/>
</dbReference>
<dbReference type="InterPro" id="IPR015500">
    <property type="entry name" value="Peptidase_S8_subtilisin-rel"/>
</dbReference>
<dbReference type="Pfam" id="PF17766">
    <property type="entry name" value="fn3_6"/>
    <property type="match status" value="1"/>
</dbReference>
<dbReference type="Gene3D" id="3.50.30.30">
    <property type="match status" value="1"/>
</dbReference>
<comment type="caution">
    <text evidence="15">The sequence shown here is derived from an EMBL/GenBank/DDBJ whole genome shotgun (WGS) entry which is preliminary data.</text>
</comment>